<keyword evidence="3" id="KW-1185">Reference proteome</keyword>
<dbReference type="EMBL" id="RQVQ01000022">
    <property type="protein sequence ID" value="RRJ89861.1"/>
    <property type="molecule type" value="Genomic_DNA"/>
</dbReference>
<organism evidence="2 3">
    <name type="scientific">Paenimyroides tangerinum</name>
    <dbReference type="NCBI Taxonomy" id="2488728"/>
    <lineage>
        <taxon>Bacteria</taxon>
        <taxon>Pseudomonadati</taxon>
        <taxon>Bacteroidota</taxon>
        <taxon>Flavobacteriia</taxon>
        <taxon>Flavobacteriales</taxon>
        <taxon>Flavobacteriaceae</taxon>
        <taxon>Paenimyroides</taxon>
    </lineage>
</organism>
<evidence type="ECO:0000313" key="2">
    <source>
        <dbReference type="EMBL" id="RRJ89861.1"/>
    </source>
</evidence>
<sequence length="170" mass="19854">MKTKLSIFLILISLSHFAFGQSPDCHFDISIRKVNSELYDYKFILLNEPEKPNFQDIKKSIELYGWDRNMYAPNFSGRERSFYLKSEKGNTLFVDSWLVNFVVPNDRPLTVIAIRKKKKTGKIDLMYADIANPRCGMKIEFSKFKKGKRTSETFIDIKDSSNYNNISIIK</sequence>
<protein>
    <submittedName>
        <fullName evidence="2">Uncharacterized protein</fullName>
    </submittedName>
</protein>
<keyword evidence="1" id="KW-0732">Signal</keyword>
<dbReference type="OrthoDB" id="9909897at2"/>
<gene>
    <name evidence="2" type="ORF">EG240_10720</name>
</gene>
<dbReference type="Proteomes" id="UP000275719">
    <property type="component" value="Unassembled WGS sequence"/>
</dbReference>
<dbReference type="RefSeq" id="WP_125019395.1">
    <property type="nucleotide sequence ID" value="NZ_RQVQ01000022.1"/>
</dbReference>
<evidence type="ECO:0000256" key="1">
    <source>
        <dbReference type="SAM" id="SignalP"/>
    </source>
</evidence>
<reference evidence="2 3" key="1">
    <citation type="submission" date="2018-11" db="EMBL/GenBank/DDBJ databases">
        <title>Flavobacterium sp. nov., YIM 102701-2 draft genome.</title>
        <authorList>
            <person name="Li G."/>
            <person name="Jiang Y."/>
        </authorList>
    </citation>
    <scope>NUCLEOTIDE SEQUENCE [LARGE SCALE GENOMIC DNA]</scope>
    <source>
        <strain evidence="2 3">YIM 102701-2</strain>
    </source>
</reference>
<dbReference type="AlphaFoldDB" id="A0A3P3W441"/>
<feature type="chain" id="PRO_5018161074" evidence="1">
    <location>
        <begin position="21"/>
        <end position="170"/>
    </location>
</feature>
<accession>A0A3P3W441</accession>
<feature type="signal peptide" evidence="1">
    <location>
        <begin position="1"/>
        <end position="20"/>
    </location>
</feature>
<evidence type="ECO:0000313" key="3">
    <source>
        <dbReference type="Proteomes" id="UP000275719"/>
    </source>
</evidence>
<proteinExistence type="predicted"/>
<comment type="caution">
    <text evidence="2">The sequence shown here is derived from an EMBL/GenBank/DDBJ whole genome shotgun (WGS) entry which is preliminary data.</text>
</comment>
<name>A0A3P3W441_9FLAO</name>